<dbReference type="OrthoDB" id="7696071at2759"/>
<feature type="compositionally biased region" description="Polar residues" evidence="1">
    <location>
        <begin position="186"/>
        <end position="203"/>
    </location>
</feature>
<feature type="signal peptide" evidence="2">
    <location>
        <begin position="1"/>
        <end position="23"/>
    </location>
</feature>
<evidence type="ECO:0000313" key="4">
    <source>
        <dbReference type="RefSeq" id="XP_014486677.1"/>
    </source>
</evidence>
<dbReference type="GeneID" id="106750690"/>
<evidence type="ECO:0000313" key="3">
    <source>
        <dbReference type="Proteomes" id="UP000515204"/>
    </source>
</evidence>
<feature type="compositionally biased region" description="Basic and acidic residues" evidence="1">
    <location>
        <begin position="215"/>
        <end position="224"/>
    </location>
</feature>
<dbReference type="Proteomes" id="UP000515204">
    <property type="component" value="Unplaced"/>
</dbReference>
<gene>
    <name evidence="4" type="primary">LOC106750690</name>
</gene>
<organism evidence="3 4">
    <name type="scientific">Dinoponera quadriceps</name>
    <name type="common">South American ant</name>
    <dbReference type="NCBI Taxonomy" id="609295"/>
    <lineage>
        <taxon>Eukaryota</taxon>
        <taxon>Metazoa</taxon>
        <taxon>Ecdysozoa</taxon>
        <taxon>Arthropoda</taxon>
        <taxon>Hexapoda</taxon>
        <taxon>Insecta</taxon>
        <taxon>Pterygota</taxon>
        <taxon>Neoptera</taxon>
        <taxon>Endopterygota</taxon>
        <taxon>Hymenoptera</taxon>
        <taxon>Apocrita</taxon>
        <taxon>Aculeata</taxon>
        <taxon>Formicoidea</taxon>
        <taxon>Formicidae</taxon>
        <taxon>Ponerinae</taxon>
        <taxon>Ponerini</taxon>
        <taxon>Dinoponera</taxon>
    </lineage>
</organism>
<dbReference type="AlphaFoldDB" id="A0A6P3Y9J5"/>
<keyword evidence="3" id="KW-1185">Reference proteome</keyword>
<dbReference type="KEGG" id="dqu:106750690"/>
<reference evidence="4" key="1">
    <citation type="submission" date="2025-08" db="UniProtKB">
        <authorList>
            <consortium name="RefSeq"/>
        </authorList>
    </citation>
    <scope>IDENTIFICATION</scope>
</reference>
<accession>A0A6P3Y9J5</accession>
<name>A0A6P3Y9J5_DINQU</name>
<evidence type="ECO:0000256" key="2">
    <source>
        <dbReference type="SAM" id="SignalP"/>
    </source>
</evidence>
<sequence>MMYTLKWKYFELIVFLLFTLNHGELFRQRMQQQRYNPAVPPHLAPPWEYIVREIILKSVTPSPADAEAPHRRPLDASFYGGPVAVYSNHDENVTLSQGKVYHLLNGHWMLCQDGCVDCKPCVAQGNPSFKWVLRRLKRLPASNPRHDLQLTIMPQADRHFHTSNLWPNSYVYVTSPGATFPVGRTYQDNDSNSSASLENSFPQQHHRSENTWQLKEQDSARQYERVSVQENASTEKTMREKSPRQKHEFKNTWRHRPRKRPVKELPLSAPTNREVTVVNDSEESNQLEPKWILVVDQRGQKQLIHVVPLDPVLTIAHFVNFPAPNRLTSSHIAMGQAARSNKIIPERDGQTYQPFSKVFESLKTHRRSIEDFLESPAEDVNGREMHPSGDNTEVAGFLKNNRDADRTSVDLQATTRLDGASSSSFYATDDGRLGMHRGYGSRHGYDDTKQDMNLGKVLHSQVLTNLDRSRERRKIHIKPYSVDGTRQNTLRINPSISSQSSDYSSAVAVPKPAFGNGLVTNSAKQIDLNDTSDNCYYQVAGNSKRT</sequence>
<protein>
    <submittedName>
        <fullName evidence="4">Uncharacterized protein LOC106750690</fullName>
    </submittedName>
</protein>
<proteinExistence type="predicted"/>
<feature type="compositionally biased region" description="Basic and acidic residues" evidence="1">
    <location>
        <begin position="236"/>
        <end position="251"/>
    </location>
</feature>
<keyword evidence="2" id="KW-0732">Signal</keyword>
<dbReference type="RefSeq" id="XP_014486677.1">
    <property type="nucleotide sequence ID" value="XM_014631191.1"/>
</dbReference>
<feature type="region of interest" description="Disordered" evidence="1">
    <location>
        <begin position="183"/>
        <end position="259"/>
    </location>
</feature>
<feature type="chain" id="PRO_5027709925" evidence="2">
    <location>
        <begin position="24"/>
        <end position="546"/>
    </location>
</feature>
<evidence type="ECO:0000256" key="1">
    <source>
        <dbReference type="SAM" id="MobiDB-lite"/>
    </source>
</evidence>